<keyword evidence="11" id="KW-0479">Metal-binding</keyword>
<evidence type="ECO:0000256" key="8">
    <source>
        <dbReference type="ARBA" id="ARBA00022989"/>
    </source>
</evidence>
<comment type="similarity">
    <text evidence="3 11">Belongs to the peptidase M50B family.</text>
</comment>
<keyword evidence="5 11" id="KW-0812">Transmembrane</keyword>
<dbReference type="OrthoDB" id="9782003at2"/>
<evidence type="ECO:0000256" key="2">
    <source>
        <dbReference type="ARBA" id="ARBA00004141"/>
    </source>
</evidence>
<evidence type="ECO:0000256" key="1">
    <source>
        <dbReference type="ARBA" id="ARBA00001947"/>
    </source>
</evidence>
<organism evidence="13 14">
    <name type="scientific">Caldisalinibacter kiritimatiensis</name>
    <dbReference type="NCBI Taxonomy" id="1304284"/>
    <lineage>
        <taxon>Bacteria</taxon>
        <taxon>Bacillati</taxon>
        <taxon>Bacillota</taxon>
        <taxon>Tissierellia</taxon>
        <taxon>Tissierellales</taxon>
        <taxon>Thermohalobacteraceae</taxon>
        <taxon>Caldisalinibacter</taxon>
    </lineage>
</organism>
<evidence type="ECO:0000256" key="6">
    <source>
        <dbReference type="ARBA" id="ARBA00022801"/>
    </source>
</evidence>
<evidence type="ECO:0000256" key="3">
    <source>
        <dbReference type="ARBA" id="ARBA00007931"/>
    </source>
</evidence>
<dbReference type="Gene3D" id="2.30.42.10">
    <property type="match status" value="2"/>
</dbReference>
<keyword evidence="9 11" id="KW-0482">Metalloprotease</keyword>
<dbReference type="STRING" id="1304284.L21TH_1328"/>
<dbReference type="GO" id="GO:0016020">
    <property type="term" value="C:membrane"/>
    <property type="evidence" value="ECO:0007669"/>
    <property type="project" value="UniProtKB-SubCell"/>
</dbReference>
<dbReference type="Proteomes" id="UP000013378">
    <property type="component" value="Unassembled WGS sequence"/>
</dbReference>
<keyword evidence="10 11" id="KW-0472">Membrane</keyword>
<dbReference type="InterPro" id="IPR008915">
    <property type="entry name" value="Peptidase_M50"/>
</dbReference>
<keyword evidence="6 11" id="KW-0378">Hydrolase</keyword>
<dbReference type="GO" id="GO:0004222">
    <property type="term" value="F:metalloendopeptidase activity"/>
    <property type="evidence" value="ECO:0007669"/>
    <property type="project" value="InterPro"/>
</dbReference>
<dbReference type="GO" id="GO:0006508">
    <property type="term" value="P:proteolysis"/>
    <property type="evidence" value="ECO:0007669"/>
    <property type="project" value="UniProtKB-KW"/>
</dbReference>
<dbReference type="PANTHER" id="PTHR42837:SF2">
    <property type="entry name" value="MEMBRANE METALLOPROTEASE ARASP2, CHLOROPLASTIC-RELATED"/>
    <property type="match status" value="1"/>
</dbReference>
<feature type="transmembrane region" description="Helical" evidence="11">
    <location>
        <begin position="386"/>
        <end position="405"/>
    </location>
</feature>
<dbReference type="NCBIfam" id="TIGR00054">
    <property type="entry name" value="RIP metalloprotease RseP"/>
    <property type="match status" value="1"/>
</dbReference>
<dbReference type="PATRIC" id="fig|1304284.3.peg.1298"/>
<dbReference type="SUPFAM" id="SSF50156">
    <property type="entry name" value="PDZ domain-like"/>
    <property type="match status" value="2"/>
</dbReference>
<evidence type="ECO:0000256" key="10">
    <source>
        <dbReference type="ARBA" id="ARBA00023136"/>
    </source>
</evidence>
<keyword evidence="14" id="KW-1185">Reference proteome</keyword>
<dbReference type="PANTHER" id="PTHR42837">
    <property type="entry name" value="REGULATOR OF SIGMA-E PROTEASE RSEP"/>
    <property type="match status" value="1"/>
</dbReference>
<feature type="transmembrane region" description="Helical" evidence="11">
    <location>
        <begin position="335"/>
        <end position="357"/>
    </location>
</feature>
<dbReference type="Pfam" id="PF17820">
    <property type="entry name" value="PDZ_6"/>
    <property type="match status" value="2"/>
</dbReference>
<dbReference type="InterPro" id="IPR001478">
    <property type="entry name" value="PDZ"/>
</dbReference>
<evidence type="ECO:0000256" key="4">
    <source>
        <dbReference type="ARBA" id="ARBA00022670"/>
    </source>
</evidence>
<proteinExistence type="inferred from homology"/>
<dbReference type="Pfam" id="PF02163">
    <property type="entry name" value="Peptidase_M50"/>
    <property type="match status" value="1"/>
</dbReference>
<dbReference type="InterPro" id="IPR041489">
    <property type="entry name" value="PDZ_6"/>
</dbReference>
<feature type="transmembrane region" description="Helical" evidence="11">
    <location>
        <begin position="97"/>
        <end position="122"/>
    </location>
</feature>
<dbReference type="GO" id="GO:0046872">
    <property type="term" value="F:metal ion binding"/>
    <property type="evidence" value="ECO:0007669"/>
    <property type="project" value="UniProtKB-KW"/>
</dbReference>
<sequence>MTTAIAAIFVFFLVVMIHELGHFVAAKSVGIKVHEFSIGMGPRLFKIGKGETEYSIRAIPIGGYVKMEGEDEHSDDIRSFNNKPVTARMATIAAGPIMNFILAIIVYGLITLFVGANTTIVADIDKNYPEYKAGLRSGDRIVKVNDKYINSWDEYINNLNKAGDEKFSITVLRENEELKFSIKPATRKFIGITPQMENNKPTTVIAMVDNTLPAYEAGIKSGDKIIKINNQDIKTWEDIKEGINRPRSGIVEITVLRNGEEINFKIKPKEQPIVGFTTEVDKSIGFAIKNGFKRTIFYIGMMFEFFGKLLSGRVASNQIAGPVGVINLVGEAAKLGFIPLLSLAGFISINLGFFNLLPIPALDGSRLLFQIIELFRGKPIDPEKEGFIHFVGFVFLILLMIFVTYKDIIRLNVF</sequence>
<dbReference type="SMART" id="SM00228">
    <property type="entry name" value="PDZ"/>
    <property type="match status" value="2"/>
</dbReference>
<evidence type="ECO:0000256" key="11">
    <source>
        <dbReference type="RuleBase" id="RU362031"/>
    </source>
</evidence>
<comment type="subcellular location">
    <subcellularLocation>
        <location evidence="2">Membrane</location>
        <topology evidence="2">Multi-pass membrane protein</topology>
    </subcellularLocation>
</comment>
<dbReference type="EMBL" id="ARZA01000138">
    <property type="protein sequence ID" value="EOD00614.1"/>
    <property type="molecule type" value="Genomic_DNA"/>
</dbReference>
<accession>R1CVE2</accession>
<keyword evidence="8 11" id="KW-1133">Transmembrane helix</keyword>
<dbReference type="eggNOG" id="COG0750">
    <property type="taxonomic scope" value="Bacteria"/>
</dbReference>
<evidence type="ECO:0000256" key="5">
    <source>
        <dbReference type="ARBA" id="ARBA00022692"/>
    </source>
</evidence>
<dbReference type="PROSITE" id="PS50106">
    <property type="entry name" value="PDZ"/>
    <property type="match status" value="1"/>
</dbReference>
<reference evidence="13 14" key="1">
    <citation type="journal article" date="2015" name="Geomicrobiol. J.">
        <title>Caldisalinibacter kiritimatiensis gen. nov., sp. nov., a moderately thermohalophilic thiosulfate-reducing bacterium from a hypersaline microbial mat.</title>
        <authorList>
            <person name="Ben Hania W."/>
            <person name="Joseph M."/>
            <person name="Fiebig A."/>
            <person name="Bunk B."/>
            <person name="Klenk H.-P."/>
            <person name="Fardeau M.-L."/>
            <person name="Spring S."/>
        </authorList>
    </citation>
    <scope>NUCLEOTIDE SEQUENCE [LARGE SCALE GENOMIC DNA]</scope>
    <source>
        <strain evidence="13 14">L21-TH-D2</strain>
    </source>
</reference>
<dbReference type="RefSeq" id="WP_006312314.1">
    <property type="nucleotide sequence ID" value="NZ_ARZA01000138.1"/>
</dbReference>
<evidence type="ECO:0000259" key="12">
    <source>
        <dbReference type="PROSITE" id="PS50106"/>
    </source>
</evidence>
<evidence type="ECO:0000256" key="7">
    <source>
        <dbReference type="ARBA" id="ARBA00022833"/>
    </source>
</evidence>
<feature type="domain" description="PDZ" evidence="12">
    <location>
        <begin position="179"/>
        <end position="234"/>
    </location>
</feature>
<evidence type="ECO:0000256" key="9">
    <source>
        <dbReference type="ARBA" id="ARBA00023049"/>
    </source>
</evidence>
<dbReference type="CDD" id="cd06163">
    <property type="entry name" value="S2P-M50_PDZ_RseP-like"/>
    <property type="match status" value="2"/>
</dbReference>
<evidence type="ECO:0000313" key="13">
    <source>
        <dbReference type="EMBL" id="EOD00614.1"/>
    </source>
</evidence>
<dbReference type="AlphaFoldDB" id="R1CVE2"/>
<comment type="caution">
    <text evidence="13">The sequence shown here is derived from an EMBL/GenBank/DDBJ whole genome shotgun (WGS) entry which is preliminary data.</text>
</comment>
<comment type="cofactor">
    <cofactor evidence="1 11">
        <name>Zn(2+)</name>
        <dbReference type="ChEBI" id="CHEBI:29105"/>
    </cofactor>
</comment>
<protein>
    <recommendedName>
        <fullName evidence="11">Zinc metalloprotease</fullName>
        <ecNumber evidence="11">3.4.24.-</ecNumber>
    </recommendedName>
</protein>
<dbReference type="EC" id="3.4.24.-" evidence="11"/>
<evidence type="ECO:0000313" key="14">
    <source>
        <dbReference type="Proteomes" id="UP000013378"/>
    </source>
</evidence>
<dbReference type="InterPro" id="IPR036034">
    <property type="entry name" value="PDZ_sf"/>
</dbReference>
<dbReference type="InterPro" id="IPR004387">
    <property type="entry name" value="Pept_M50_Zn"/>
</dbReference>
<keyword evidence="4 13" id="KW-0645">Protease</keyword>
<keyword evidence="7 11" id="KW-0862">Zinc</keyword>
<gene>
    <name evidence="13" type="ORF">L21TH_1328</name>
</gene>
<name>R1CVE2_9FIRM</name>